<evidence type="ECO:0000256" key="2">
    <source>
        <dbReference type="SAM" id="SignalP"/>
    </source>
</evidence>
<proteinExistence type="predicted"/>
<evidence type="ECO:0000313" key="5">
    <source>
        <dbReference type="Proteomes" id="UP000241462"/>
    </source>
</evidence>
<keyword evidence="1" id="KW-0472">Membrane</keyword>
<name>A0A2T2ZW84_9PEZI</name>
<dbReference type="Proteomes" id="UP000241462">
    <property type="component" value="Unassembled WGS sequence"/>
</dbReference>
<accession>A0A2T2ZW84</accession>
<dbReference type="PANTHER" id="PTHR42109">
    <property type="entry name" value="UNPLACED GENOMIC SCAFFOLD UM_SCAF_CONTIG_1.265, WHOLE GENOME SHOTGUN SEQUENCE"/>
    <property type="match status" value="1"/>
</dbReference>
<sequence>MSIWSDRLWLSCQYISFHLALAVSSAWKRVVVAHQHSQLIHITNSNAIETTPTAPTATDMAETSKGYAAAVLAIYLILMVPAIYTTIKHGFRNHAWIGWCYYIAFCGLRIIGSGMQLANPTSSGAAIISSVGLSPLTISLGGILYEA</sequence>
<feature type="transmembrane region" description="Helical" evidence="1">
    <location>
        <begin position="67"/>
        <end position="87"/>
    </location>
</feature>
<reference evidence="4 5" key="1">
    <citation type="journal article" date="2018" name="Mycol. Prog.">
        <title>Coniella lustricola, a new species from submerged detritus.</title>
        <authorList>
            <person name="Raudabaugh D.B."/>
            <person name="Iturriaga T."/>
            <person name="Carver A."/>
            <person name="Mondo S."/>
            <person name="Pangilinan J."/>
            <person name="Lipzen A."/>
            <person name="He G."/>
            <person name="Amirebrahimi M."/>
            <person name="Grigoriev I.V."/>
            <person name="Miller A.N."/>
        </authorList>
    </citation>
    <scope>NUCLEOTIDE SEQUENCE [LARGE SCALE GENOMIC DNA]</scope>
    <source>
        <strain evidence="4 5">B22-T-1</strain>
    </source>
</reference>
<dbReference type="AlphaFoldDB" id="A0A2T2ZW84"/>
<organism evidence="4 5">
    <name type="scientific">Coniella lustricola</name>
    <dbReference type="NCBI Taxonomy" id="2025994"/>
    <lineage>
        <taxon>Eukaryota</taxon>
        <taxon>Fungi</taxon>
        <taxon>Dikarya</taxon>
        <taxon>Ascomycota</taxon>
        <taxon>Pezizomycotina</taxon>
        <taxon>Sordariomycetes</taxon>
        <taxon>Sordariomycetidae</taxon>
        <taxon>Diaporthales</taxon>
        <taxon>Schizoparmaceae</taxon>
        <taxon>Coniella</taxon>
    </lineage>
</organism>
<feature type="chain" id="PRO_5015753137" description="DUF7702 domain-containing protein" evidence="2">
    <location>
        <begin position="23"/>
        <end position="147"/>
    </location>
</feature>
<keyword evidence="1" id="KW-0812">Transmembrane</keyword>
<dbReference type="InParanoid" id="A0A2T2ZW84"/>
<feature type="signal peptide" evidence="2">
    <location>
        <begin position="1"/>
        <end position="22"/>
    </location>
</feature>
<keyword evidence="2" id="KW-0732">Signal</keyword>
<dbReference type="OrthoDB" id="2560628at2759"/>
<feature type="domain" description="DUF7702" evidence="3">
    <location>
        <begin position="66"/>
        <end position="144"/>
    </location>
</feature>
<keyword evidence="5" id="KW-1185">Reference proteome</keyword>
<feature type="transmembrane region" description="Helical" evidence="1">
    <location>
        <begin position="124"/>
        <end position="145"/>
    </location>
</feature>
<keyword evidence="1" id="KW-1133">Transmembrane helix</keyword>
<evidence type="ECO:0000313" key="4">
    <source>
        <dbReference type="EMBL" id="PSR78249.1"/>
    </source>
</evidence>
<dbReference type="Pfam" id="PF24800">
    <property type="entry name" value="DUF7702"/>
    <property type="match status" value="1"/>
</dbReference>
<protein>
    <recommendedName>
        <fullName evidence="3">DUF7702 domain-containing protein</fullName>
    </recommendedName>
</protein>
<evidence type="ECO:0000259" key="3">
    <source>
        <dbReference type="Pfam" id="PF24800"/>
    </source>
</evidence>
<dbReference type="PANTHER" id="PTHR42109:SF3">
    <property type="entry name" value="INTEGRAL MEMBRANE PROTEIN (AFU_ORTHOLOGUE AFUA_5G00100)"/>
    <property type="match status" value="1"/>
</dbReference>
<feature type="transmembrane region" description="Helical" evidence="1">
    <location>
        <begin position="99"/>
        <end position="118"/>
    </location>
</feature>
<dbReference type="EMBL" id="KZ678615">
    <property type="protein sequence ID" value="PSR78249.1"/>
    <property type="molecule type" value="Genomic_DNA"/>
</dbReference>
<gene>
    <name evidence="4" type="ORF">BD289DRAFT_128099</name>
</gene>
<dbReference type="InterPro" id="IPR056119">
    <property type="entry name" value="DUF7702"/>
</dbReference>
<evidence type="ECO:0000256" key="1">
    <source>
        <dbReference type="SAM" id="Phobius"/>
    </source>
</evidence>